<dbReference type="VEuPathDB" id="PlasmoDB:PY17X_1448400"/>
<evidence type="ECO:0000313" key="3">
    <source>
        <dbReference type="Proteomes" id="UP000072874"/>
    </source>
</evidence>
<dbReference type="VEuPathDB" id="PlasmoDB:PY05255"/>
<accession>A0A078KC98</accession>
<evidence type="ECO:0000313" key="4">
    <source>
        <dbReference type="Proteomes" id="UP000072904"/>
    </source>
</evidence>
<dbReference type="VEuPathDB" id="PlasmoDB:PYYM_1450000"/>
<dbReference type="KEGG" id="pyo:PY17X_1448400"/>
<reference evidence="2" key="4">
    <citation type="submission" date="2019-05" db="EMBL/GenBank/DDBJ databases">
        <authorList>
            <consortium name="Pathogen Informatics"/>
        </authorList>
    </citation>
    <scope>NUCLEOTIDE SEQUENCE</scope>
    <source>
        <strain evidence="2">17X</strain>
    </source>
</reference>
<reference evidence="3 4" key="1">
    <citation type="journal article" date="2014" name="BMC Biol.">
        <title>A comprehensive evaluation of rodent malaria parasite genomes and gene expression.</title>
        <authorList>
            <person name="Otto T.D."/>
            <person name="Bohme U."/>
            <person name="Jackson A.P."/>
            <person name="Hunt M."/>
            <person name="Franke-Fayard B."/>
            <person name="Hoeijmakers W.A."/>
            <person name="Religa A.A."/>
            <person name="Robertson L."/>
            <person name="Sanders M."/>
            <person name="Ogun S.A."/>
            <person name="Cunningham D."/>
            <person name="Erhart A."/>
            <person name="Billker O."/>
            <person name="Khan S.M."/>
            <person name="Stunnenberg H.G."/>
            <person name="Langhorne J."/>
            <person name="Holder A.A."/>
            <person name="Waters A.P."/>
            <person name="Newbold C.I."/>
            <person name="Pain A."/>
            <person name="Berriman M."/>
            <person name="Janse C.J."/>
        </authorList>
    </citation>
    <scope>NUCLEOTIDE SEQUENCE [LARGE SCALE GENOMIC DNA]</scope>
    <source>
        <strain evidence="2 3">17X</strain>
        <strain evidence="1 4">YM</strain>
    </source>
</reference>
<dbReference type="OMA" id="YCENYLN"/>
<name>A0A078KC98_PLAYE</name>
<dbReference type="VEuPathDB" id="PlasmoDB:Py17XNL_001401315"/>
<dbReference type="Proteomes" id="UP000072904">
    <property type="component" value="Chromosome 14"/>
</dbReference>
<reference evidence="2" key="2">
    <citation type="submission" date="2014-05" db="EMBL/GenBank/DDBJ databases">
        <authorList>
            <person name="Aslett M.A."/>
            <person name="De Silva N."/>
        </authorList>
    </citation>
    <scope>NUCLEOTIDE SEQUENCE</scope>
    <source>
        <strain evidence="2">17X</strain>
    </source>
</reference>
<protein>
    <submittedName>
        <fullName evidence="1">Uncharacterized protein</fullName>
    </submittedName>
</protein>
<reference evidence="1" key="3">
    <citation type="submission" date="2014-05" db="EMBL/GenBank/DDBJ databases">
        <authorList>
            <person name="Aslett A.Martin."/>
            <person name="De Silva Nishadi"/>
        </authorList>
    </citation>
    <scope>NUCLEOTIDE SEQUENCE</scope>
    <source>
        <strain evidence="1">YM</strain>
    </source>
</reference>
<organism evidence="1 4">
    <name type="scientific">Plasmodium yoelii</name>
    <dbReference type="NCBI Taxonomy" id="5861"/>
    <lineage>
        <taxon>Eukaryota</taxon>
        <taxon>Sar</taxon>
        <taxon>Alveolata</taxon>
        <taxon>Apicomplexa</taxon>
        <taxon>Aconoidasida</taxon>
        <taxon>Haemosporida</taxon>
        <taxon>Plasmodiidae</taxon>
        <taxon>Plasmodium</taxon>
        <taxon>Plasmodium (Vinckeia)</taxon>
    </lineage>
</organism>
<dbReference type="Proteomes" id="UP000072874">
    <property type="component" value="Chromosome 14"/>
</dbReference>
<dbReference type="RefSeq" id="XP_725690.1">
    <property type="nucleotide sequence ID" value="XM_720597.1"/>
</dbReference>
<dbReference type="GeneID" id="3791029"/>
<proteinExistence type="predicted"/>
<evidence type="ECO:0000313" key="1">
    <source>
        <dbReference type="EMBL" id="CDU20829.1"/>
    </source>
</evidence>
<dbReference type="EMBL" id="LM993668">
    <property type="protein sequence ID" value="VTZ81792.1"/>
    <property type="molecule type" value="Genomic_DNA"/>
</dbReference>
<dbReference type="EMBL" id="LK934642">
    <property type="protein sequence ID" value="CDU20829.1"/>
    <property type="molecule type" value="Genomic_DNA"/>
</dbReference>
<sequence length="371" mass="43913">MLWERFLSETYKLLGEKWIKLFIYNIGEIKETTKICMHLIFQGYFSKIINTRKIHLVNLYVKYICNHVITKFGNKQHKVVKLKNPISDLFSKYIMNKKIEKNTITLYSYKKKSDLVTSDVDYSTKKMCPLESSDEHCVINLYNETYPQDELNTSLNKEKPVRCESNCNITEYSEYEKSSESDKATNSSSCFGNSMLNFETLEYDEDEVNENIKNCYLYNGYINASMYKKSGEYKFLKNHLSEDKNVTLNIEIDASSQSYNEETDQEGKLEGNYEKNSHRLNEGYKRGIRVKKKKIYEVYNTETTTLENMYYENYLNENYSSSYGYTSDNSDDINESDFIDNDFNHNNLNDKYQQNSWCQYSINSFDTIHNY</sequence>
<dbReference type="AlphaFoldDB" id="A0A078KC98"/>
<evidence type="ECO:0000313" key="2">
    <source>
        <dbReference type="EMBL" id="VTZ81792.1"/>
    </source>
</evidence>
<gene>
    <name evidence="2" type="ORF">PY17X_1448400</name>
    <name evidence="1" type="ORF">PYYM_1450000</name>
</gene>
<dbReference type="OrthoDB" id="384906at2759"/>